<comment type="caution">
    <text evidence="1">The sequence shown here is derived from an EMBL/GenBank/DDBJ whole genome shotgun (WGS) entry which is preliminary data.</text>
</comment>
<protein>
    <submittedName>
        <fullName evidence="1">Uncharacterized protein</fullName>
    </submittedName>
</protein>
<proteinExistence type="predicted"/>
<evidence type="ECO:0000313" key="1">
    <source>
        <dbReference type="EMBL" id="KRM24730.1"/>
    </source>
</evidence>
<dbReference type="AlphaFoldDB" id="A0A0R1X339"/>
<dbReference type="EMBL" id="AZFW01000136">
    <property type="protein sequence ID" value="KRM24730.1"/>
    <property type="molecule type" value="Genomic_DNA"/>
</dbReference>
<gene>
    <name evidence="1" type="ORF">FC91_GL001311</name>
</gene>
<evidence type="ECO:0000313" key="2">
    <source>
        <dbReference type="Proteomes" id="UP000050949"/>
    </source>
</evidence>
<dbReference type="Proteomes" id="UP000050949">
    <property type="component" value="Unassembled WGS sequence"/>
</dbReference>
<accession>A0A0R1X339</accession>
<name>A0A0R1X339_9LACO</name>
<reference evidence="1 2" key="1">
    <citation type="journal article" date="2015" name="Genome Announc.">
        <title>Expanding the biotechnology potential of lactobacilli through comparative genomics of 213 strains and associated genera.</title>
        <authorList>
            <person name="Sun Z."/>
            <person name="Harris H.M."/>
            <person name="McCann A."/>
            <person name="Guo C."/>
            <person name="Argimon S."/>
            <person name="Zhang W."/>
            <person name="Yang X."/>
            <person name="Jeffery I.B."/>
            <person name="Cooney J.C."/>
            <person name="Kagawa T.F."/>
            <person name="Liu W."/>
            <person name="Song Y."/>
            <person name="Salvetti E."/>
            <person name="Wrobel A."/>
            <person name="Rasinkangas P."/>
            <person name="Parkhill J."/>
            <person name="Rea M.C."/>
            <person name="O'Sullivan O."/>
            <person name="Ritari J."/>
            <person name="Douillard F.P."/>
            <person name="Paul Ross R."/>
            <person name="Yang R."/>
            <person name="Briner A.E."/>
            <person name="Felis G.E."/>
            <person name="de Vos W.M."/>
            <person name="Barrangou R."/>
            <person name="Klaenhammer T.R."/>
            <person name="Caufield P.W."/>
            <person name="Cui Y."/>
            <person name="Zhang H."/>
            <person name="O'Toole P.W."/>
        </authorList>
    </citation>
    <scope>NUCLEOTIDE SEQUENCE [LARGE SCALE GENOMIC DNA]</scope>
    <source>
        <strain evidence="1 2">DSM 16991</strain>
    </source>
</reference>
<sequence>MSTNVTLDVTDLTSLLHQAITQAKQLQTTMNQVNELMKGQFGGAPIPQLPSRS</sequence>
<organism evidence="1 2">
    <name type="scientific">Schleiferilactobacillus harbinensis DSM 16991</name>
    <dbReference type="NCBI Taxonomy" id="1122147"/>
    <lineage>
        <taxon>Bacteria</taxon>
        <taxon>Bacillati</taxon>
        <taxon>Bacillota</taxon>
        <taxon>Bacilli</taxon>
        <taxon>Lactobacillales</taxon>
        <taxon>Lactobacillaceae</taxon>
        <taxon>Schleiferilactobacillus</taxon>
    </lineage>
</organism>
<dbReference type="PATRIC" id="fig|1122147.4.peg.1360"/>